<evidence type="ECO:0000259" key="8">
    <source>
        <dbReference type="PROSITE" id="PS51775"/>
    </source>
</evidence>
<feature type="domain" description="GTD-binding" evidence="8">
    <location>
        <begin position="579"/>
        <end position="677"/>
    </location>
</feature>
<dbReference type="InterPro" id="IPR039306">
    <property type="entry name" value="MYOB"/>
</dbReference>
<reference evidence="9" key="2">
    <citation type="journal article" date="2024" name="Plant">
        <title>Genomic evolution and insights into agronomic trait innovations of Sesamum species.</title>
        <authorList>
            <person name="Miao H."/>
            <person name="Wang L."/>
            <person name="Qu L."/>
            <person name="Liu H."/>
            <person name="Sun Y."/>
            <person name="Le M."/>
            <person name="Wang Q."/>
            <person name="Wei S."/>
            <person name="Zheng Y."/>
            <person name="Lin W."/>
            <person name="Duan Y."/>
            <person name="Cao H."/>
            <person name="Xiong S."/>
            <person name="Wang X."/>
            <person name="Wei L."/>
            <person name="Li C."/>
            <person name="Ma Q."/>
            <person name="Ju M."/>
            <person name="Zhao R."/>
            <person name="Li G."/>
            <person name="Mu C."/>
            <person name="Tian Q."/>
            <person name="Mei H."/>
            <person name="Zhang T."/>
            <person name="Gao T."/>
            <person name="Zhang H."/>
        </authorList>
    </citation>
    <scope>NUCLEOTIDE SEQUENCE</scope>
    <source>
        <strain evidence="9">G01</strain>
    </source>
</reference>
<evidence type="ECO:0000256" key="4">
    <source>
        <dbReference type="ARBA" id="ARBA00023136"/>
    </source>
</evidence>
<accession>A0AAW2QTZ9</accession>
<comment type="subcellular location">
    <subcellularLocation>
        <location evidence="1">Membrane</location>
        <topology evidence="1">Single-pass membrane protein</topology>
    </subcellularLocation>
</comment>
<feature type="transmembrane region" description="Helical" evidence="7">
    <location>
        <begin position="16"/>
        <end position="43"/>
    </location>
</feature>
<feature type="region of interest" description="Disordered" evidence="6">
    <location>
        <begin position="235"/>
        <end position="258"/>
    </location>
</feature>
<reference evidence="9" key="1">
    <citation type="submission" date="2020-06" db="EMBL/GenBank/DDBJ databases">
        <authorList>
            <person name="Li T."/>
            <person name="Hu X."/>
            <person name="Zhang T."/>
            <person name="Song X."/>
            <person name="Zhang H."/>
            <person name="Dai N."/>
            <person name="Sheng W."/>
            <person name="Hou X."/>
            <person name="Wei L."/>
        </authorList>
    </citation>
    <scope>NUCLEOTIDE SEQUENCE</scope>
    <source>
        <strain evidence="9">G01</strain>
        <tissue evidence="9">Leaf</tissue>
    </source>
</reference>
<gene>
    <name evidence="9" type="ORF">Sangu_0439300</name>
</gene>
<sequence length="890" mass="99238">MAAESSSVRRRKPHGFMTLLSSAACEWFLMFLMFVNAAFWYLLTRFAQYCELETPCLLCSRLDFGKRKPGSYWSLLCISHREEISSVVSCSLHGKFADVHGMCEECLTPIATRNKRNSELYRLLVGKSWVDVDRSVLQSLMLNKNIVVTPDSRMCSCCSKPWRAKSNAERLLEPDLVGLGASKANVKPPLPRAPGRSRFSRRESLKRIRDKTSGAMGNNVDTLCHVGYTKLKISSDSESEVPISEDDDDGNTGSHGVNRGEILNVVQCDRKVLDQPYLVDLSEQKNMDSLSSDAFTQHGLRDLDWVKSCNEPSPSLTRKLISLDNGPQVSDVVGPSVGESAETCKSDVSLNHLPAVSVPPEPLPLRDVPSLVAAEKGDVSLVKDIEAAAGTSSDDARLLESSNLDCNDARTRDDETQELFDKHELEPVNKCDSATIEENVKIVPQIPSYEVGLLSKETSPRAHDKDDKPRIDEDFGSQVLPVSGSDKHEFGPVNKCDSAKTVESLEIEETVKIVPQISAYEVGLLSNETSPRAHDKDDKSIIDEDAGYQVLPVSGSPTKNESEYESLVGITVSYIEGESIVDILKRQIEHDRNIINSLYKELEEERNAAAIAANQAMAMITRLQEEKATLHMEALHYLRMMDEQAEYDMEALERANELVAAREKELQDMEIELDFYRSNLLDEQEVYSVQKETSVVYNQVAALTENIPKLPNGSTSNLDDEKLSVLQGLKNLETNLHQAHLSGKLDEMPYVLNPEKIKVELANLEELPPNGETLNQKKERNGLVVQKVIPLSNGNYSQDSALYGNPIQGKENVCLHQNSDNFSANQGEINSCIVDKDIAELHDRLEALQKHRNLNKHASELLRNGINGTQVVHELAHQIHELRKIEIQRS</sequence>
<dbReference type="PROSITE" id="PS51775">
    <property type="entry name" value="GTD_BINDING"/>
    <property type="match status" value="1"/>
</dbReference>
<evidence type="ECO:0000256" key="5">
    <source>
        <dbReference type="SAM" id="Coils"/>
    </source>
</evidence>
<feature type="compositionally biased region" description="Acidic residues" evidence="6">
    <location>
        <begin position="237"/>
        <end position="250"/>
    </location>
</feature>
<protein>
    <submittedName>
        <fullName evidence="9">Myosin-binding protein 4</fullName>
    </submittedName>
</protein>
<evidence type="ECO:0000313" key="9">
    <source>
        <dbReference type="EMBL" id="KAL0371212.1"/>
    </source>
</evidence>
<evidence type="ECO:0000256" key="7">
    <source>
        <dbReference type="SAM" id="Phobius"/>
    </source>
</evidence>
<feature type="coiled-coil region" evidence="5">
    <location>
        <begin position="649"/>
        <end position="686"/>
    </location>
</feature>
<keyword evidence="5" id="KW-0175">Coiled coil</keyword>
<dbReference type="PANTHER" id="PTHR31448">
    <property type="entry name" value="MYOSIN-BINDING PROTEIN 2"/>
    <property type="match status" value="1"/>
</dbReference>
<feature type="coiled-coil region" evidence="5">
    <location>
        <begin position="585"/>
        <end position="619"/>
    </location>
</feature>
<dbReference type="EMBL" id="JACGWK010000002">
    <property type="protein sequence ID" value="KAL0371212.1"/>
    <property type="molecule type" value="Genomic_DNA"/>
</dbReference>
<proteinExistence type="predicted"/>
<feature type="region of interest" description="Disordered" evidence="6">
    <location>
        <begin position="454"/>
        <end position="491"/>
    </location>
</feature>
<keyword evidence="3 7" id="KW-1133">Transmembrane helix</keyword>
<feature type="compositionally biased region" description="Basic and acidic residues" evidence="6">
    <location>
        <begin position="458"/>
        <end position="473"/>
    </location>
</feature>
<keyword evidence="2 7" id="KW-0812">Transmembrane</keyword>
<keyword evidence="4 7" id="KW-0472">Membrane</keyword>
<evidence type="ECO:0000256" key="3">
    <source>
        <dbReference type="ARBA" id="ARBA00022989"/>
    </source>
</evidence>
<dbReference type="InterPro" id="IPR007656">
    <property type="entry name" value="GTD-bd"/>
</dbReference>
<dbReference type="GO" id="GO:0080115">
    <property type="term" value="F:myosin XI tail binding"/>
    <property type="evidence" value="ECO:0007669"/>
    <property type="project" value="UniProtKB-ARBA"/>
</dbReference>
<evidence type="ECO:0000256" key="2">
    <source>
        <dbReference type="ARBA" id="ARBA00022692"/>
    </source>
</evidence>
<dbReference type="PANTHER" id="PTHR31448:SF55">
    <property type="entry name" value="MYOSIN-BINDING PROTEIN 3-LIKE ISOFORM X1"/>
    <property type="match status" value="1"/>
</dbReference>
<dbReference type="GO" id="GO:0016020">
    <property type="term" value="C:membrane"/>
    <property type="evidence" value="ECO:0007669"/>
    <property type="project" value="UniProtKB-SubCell"/>
</dbReference>
<evidence type="ECO:0000256" key="1">
    <source>
        <dbReference type="ARBA" id="ARBA00004167"/>
    </source>
</evidence>
<dbReference type="Pfam" id="PF04576">
    <property type="entry name" value="Zein-binding"/>
    <property type="match status" value="1"/>
</dbReference>
<evidence type="ECO:0000256" key="6">
    <source>
        <dbReference type="SAM" id="MobiDB-lite"/>
    </source>
</evidence>
<comment type="caution">
    <text evidence="9">The sequence shown here is derived from an EMBL/GenBank/DDBJ whole genome shotgun (WGS) entry which is preliminary data.</text>
</comment>
<feature type="region of interest" description="Disordered" evidence="6">
    <location>
        <begin position="183"/>
        <end position="204"/>
    </location>
</feature>
<name>A0AAW2QTZ9_9LAMI</name>
<dbReference type="AlphaFoldDB" id="A0AAW2QTZ9"/>
<organism evidence="9">
    <name type="scientific">Sesamum angustifolium</name>
    <dbReference type="NCBI Taxonomy" id="2727405"/>
    <lineage>
        <taxon>Eukaryota</taxon>
        <taxon>Viridiplantae</taxon>
        <taxon>Streptophyta</taxon>
        <taxon>Embryophyta</taxon>
        <taxon>Tracheophyta</taxon>
        <taxon>Spermatophyta</taxon>
        <taxon>Magnoliopsida</taxon>
        <taxon>eudicotyledons</taxon>
        <taxon>Gunneridae</taxon>
        <taxon>Pentapetalae</taxon>
        <taxon>asterids</taxon>
        <taxon>lamiids</taxon>
        <taxon>Lamiales</taxon>
        <taxon>Pedaliaceae</taxon>
        <taxon>Sesamum</taxon>
    </lineage>
</organism>